<sequence>MPFLQEQREHHQQGHEKPPQFQQLNHMLQDLVGPNHF</sequence>
<accession>A0A2P2Q444</accession>
<evidence type="ECO:0000313" key="2">
    <source>
        <dbReference type="EMBL" id="MBX61757.1"/>
    </source>
</evidence>
<evidence type="ECO:0000256" key="1">
    <source>
        <dbReference type="SAM" id="MobiDB-lite"/>
    </source>
</evidence>
<reference evidence="2" key="1">
    <citation type="submission" date="2018-02" db="EMBL/GenBank/DDBJ databases">
        <title>Rhizophora mucronata_Transcriptome.</title>
        <authorList>
            <person name="Meera S.P."/>
            <person name="Sreeshan A."/>
            <person name="Augustine A."/>
        </authorList>
    </citation>
    <scope>NUCLEOTIDE SEQUENCE</scope>
    <source>
        <tissue evidence="2">Leaf</tissue>
    </source>
</reference>
<proteinExistence type="predicted"/>
<name>A0A2P2Q444_RHIMU</name>
<feature type="compositionally biased region" description="Basic and acidic residues" evidence="1">
    <location>
        <begin position="1"/>
        <end position="18"/>
    </location>
</feature>
<protein>
    <submittedName>
        <fullName evidence="2">Uncharacterized protein</fullName>
    </submittedName>
</protein>
<dbReference type="AlphaFoldDB" id="A0A2P2Q444"/>
<feature type="region of interest" description="Disordered" evidence="1">
    <location>
        <begin position="1"/>
        <end position="22"/>
    </location>
</feature>
<organism evidence="2">
    <name type="scientific">Rhizophora mucronata</name>
    <name type="common">Asiatic mangrove</name>
    <dbReference type="NCBI Taxonomy" id="61149"/>
    <lineage>
        <taxon>Eukaryota</taxon>
        <taxon>Viridiplantae</taxon>
        <taxon>Streptophyta</taxon>
        <taxon>Embryophyta</taxon>
        <taxon>Tracheophyta</taxon>
        <taxon>Spermatophyta</taxon>
        <taxon>Magnoliopsida</taxon>
        <taxon>eudicotyledons</taxon>
        <taxon>Gunneridae</taxon>
        <taxon>Pentapetalae</taxon>
        <taxon>rosids</taxon>
        <taxon>fabids</taxon>
        <taxon>Malpighiales</taxon>
        <taxon>Rhizophoraceae</taxon>
        <taxon>Rhizophora</taxon>
    </lineage>
</organism>
<dbReference type="EMBL" id="GGEC01081273">
    <property type="protein sequence ID" value="MBX61757.1"/>
    <property type="molecule type" value="Transcribed_RNA"/>
</dbReference>